<gene>
    <name evidence="21" type="ORF">NHX12_015228</name>
</gene>
<dbReference type="FunFam" id="3.90.1480.20:FF:000010">
    <property type="entry name" value="ST6 beta-galactoside alpha-2,6-sialyltransferase 2"/>
    <property type="match status" value="1"/>
</dbReference>
<dbReference type="PIRSF" id="PIRSF005557">
    <property type="entry name" value="Sialyl_trans"/>
    <property type="match status" value="1"/>
</dbReference>
<organism evidence="21 22">
    <name type="scientific">Muraenolepis orangiensis</name>
    <name type="common">Patagonian moray cod</name>
    <dbReference type="NCBI Taxonomy" id="630683"/>
    <lineage>
        <taxon>Eukaryota</taxon>
        <taxon>Metazoa</taxon>
        <taxon>Chordata</taxon>
        <taxon>Craniata</taxon>
        <taxon>Vertebrata</taxon>
        <taxon>Euteleostomi</taxon>
        <taxon>Actinopterygii</taxon>
        <taxon>Neopterygii</taxon>
        <taxon>Teleostei</taxon>
        <taxon>Neoteleostei</taxon>
        <taxon>Acanthomorphata</taxon>
        <taxon>Zeiogadaria</taxon>
        <taxon>Gadariae</taxon>
        <taxon>Gadiformes</taxon>
        <taxon>Muraenolepidoidei</taxon>
        <taxon>Muraenolepididae</taxon>
        <taxon>Muraenolepis</taxon>
    </lineage>
</organism>
<dbReference type="PANTHER" id="PTHR46059">
    <property type="entry name" value="BETA-GALACTOSIDE ALPHA-2,6-SIALYLTRANSFERASE"/>
    <property type="match status" value="1"/>
</dbReference>
<comment type="caution">
    <text evidence="21">The sequence shown here is derived from an EMBL/GenBank/DDBJ whole genome shotgun (WGS) entry which is preliminary data.</text>
</comment>
<keyword evidence="11" id="KW-1015">Disulfide bond</keyword>
<feature type="region of interest" description="Disordered" evidence="20">
    <location>
        <begin position="58"/>
        <end position="78"/>
    </location>
</feature>
<comment type="catalytic activity">
    <reaction evidence="16">
        <text>a beta-D-galactoside + CMP-N-acetyl-beta-neuraminate = an N-acetyl-alpha-neuraminyl-(2-&gt;6)-beta-D-galactosyl derivative + CMP + H(+)</text>
        <dbReference type="Rhea" id="RHEA:52104"/>
        <dbReference type="ChEBI" id="CHEBI:15378"/>
        <dbReference type="ChEBI" id="CHEBI:28034"/>
        <dbReference type="ChEBI" id="CHEBI:57812"/>
        <dbReference type="ChEBI" id="CHEBI:60377"/>
        <dbReference type="ChEBI" id="CHEBI:136398"/>
        <dbReference type="EC" id="2.4.3.1"/>
    </reaction>
</comment>
<keyword evidence="7" id="KW-0735">Signal-anchor</keyword>
<comment type="similarity">
    <text evidence="2">Belongs to the glycosyltransferase 29 family.</text>
</comment>
<evidence type="ECO:0000313" key="22">
    <source>
        <dbReference type="Proteomes" id="UP001148018"/>
    </source>
</evidence>
<reference evidence="21" key="1">
    <citation type="submission" date="2022-07" db="EMBL/GenBank/DDBJ databases">
        <title>Chromosome-level genome of Muraenolepis orangiensis.</title>
        <authorList>
            <person name="Kim J."/>
        </authorList>
    </citation>
    <scope>NUCLEOTIDE SEQUENCE</scope>
    <source>
        <strain evidence="21">KU_S4_2022</strain>
        <tissue evidence="21">Muscle</tissue>
    </source>
</reference>
<evidence type="ECO:0000256" key="10">
    <source>
        <dbReference type="ARBA" id="ARBA00023136"/>
    </source>
</evidence>
<evidence type="ECO:0000256" key="11">
    <source>
        <dbReference type="ARBA" id="ARBA00023157"/>
    </source>
</evidence>
<evidence type="ECO:0000256" key="12">
    <source>
        <dbReference type="ARBA" id="ARBA00023180"/>
    </source>
</evidence>
<keyword evidence="22" id="KW-1185">Reference proteome</keyword>
<keyword evidence="9" id="KW-0333">Golgi apparatus</keyword>
<keyword evidence="10" id="KW-0472">Membrane</keyword>
<dbReference type="GO" id="GO:0032580">
    <property type="term" value="C:Golgi cisterna membrane"/>
    <property type="evidence" value="ECO:0007669"/>
    <property type="project" value="UniProtKB-SubCell"/>
</dbReference>
<evidence type="ECO:0000256" key="15">
    <source>
        <dbReference type="ARBA" id="ARBA00032076"/>
    </source>
</evidence>
<evidence type="ECO:0000256" key="6">
    <source>
        <dbReference type="ARBA" id="ARBA00022692"/>
    </source>
</evidence>
<dbReference type="Pfam" id="PF00777">
    <property type="entry name" value="Glyco_transf_29"/>
    <property type="match status" value="1"/>
</dbReference>
<dbReference type="PANTHER" id="PTHR46059:SF3">
    <property type="entry name" value="BETA-GALACTOSIDE ALPHA-2,6-SIALYLTRANSFERASE 2"/>
    <property type="match status" value="1"/>
</dbReference>
<dbReference type="GO" id="GO:0003835">
    <property type="term" value="F:beta-galactoside alpha-2,6-sialyltransferase activity"/>
    <property type="evidence" value="ECO:0007669"/>
    <property type="project" value="UniProtKB-EC"/>
</dbReference>
<keyword evidence="6" id="KW-0812">Transmembrane</keyword>
<dbReference type="GO" id="GO:0097503">
    <property type="term" value="P:sialylation"/>
    <property type="evidence" value="ECO:0007669"/>
    <property type="project" value="TreeGrafter"/>
</dbReference>
<feature type="disulfide bond" evidence="19">
    <location>
        <begin position="188"/>
        <end position="340"/>
    </location>
</feature>
<dbReference type="Gene3D" id="3.90.1480.20">
    <property type="entry name" value="Glycosyl transferase family 29"/>
    <property type="match status" value="1"/>
</dbReference>
<keyword evidence="5" id="KW-0808">Transferase</keyword>
<dbReference type="EMBL" id="JANIIK010000119">
    <property type="protein sequence ID" value="KAJ3584733.1"/>
    <property type="molecule type" value="Genomic_DNA"/>
</dbReference>
<accession>A0A9Q0DBT3</accession>
<keyword evidence="12" id="KW-0325">Glycoprotein</keyword>
<sequence>MKPWRKFLMLALMAWLLLFLCLLSYYLDKGPVGQMVRSVDALARNEVRRLASFQAGGKGPLVGTGSTLEAGEEEEETEEAKEMRRKEQQLLVLGLWQGRASSRLLSPRLQQARLHYLNSNKHQVTWRPAEGRPGGQRSSQELLCELQRRASLRTLDGSQQPFAGMGWSGVVPGEPLGPMAPGSEIETCAVVMSAGAMLNSSLGAEIDSHDAVLRFNAAPTEGYEKDVGNKTTIRIMNSQILARPMFHFNSSSLYRDGTLVVWDPAPYSLDLWKWYEDPDFDFFTPYVDRRRKRPDQPFYILHPAFLWGLWDVIQSNSEETIQPNPPSSGFIGIAVMLALCRQVHVYEYIPSSRQTDLCHYFEPHINAACTLGAYHPLLYEKLLVQRMSASTTPDDLHQGSRVTLPGFSTVDCGGGGSAAPSANP</sequence>
<dbReference type="InterPro" id="IPR012163">
    <property type="entry name" value="Sialyl_trans"/>
</dbReference>
<keyword evidence="4" id="KW-0328">Glycosyltransferase</keyword>
<dbReference type="Proteomes" id="UP001148018">
    <property type="component" value="Unassembled WGS sequence"/>
</dbReference>
<dbReference type="InterPro" id="IPR001675">
    <property type="entry name" value="Glyco_trans_29"/>
</dbReference>
<evidence type="ECO:0000313" key="21">
    <source>
        <dbReference type="EMBL" id="KAJ3584733.1"/>
    </source>
</evidence>
<dbReference type="EC" id="2.4.3.1" evidence="17"/>
<evidence type="ECO:0000256" key="18">
    <source>
        <dbReference type="ARBA" id="ARBA00060076"/>
    </source>
</evidence>
<evidence type="ECO:0000256" key="9">
    <source>
        <dbReference type="ARBA" id="ARBA00023034"/>
    </source>
</evidence>
<evidence type="ECO:0000256" key="1">
    <source>
        <dbReference type="ARBA" id="ARBA00004447"/>
    </source>
</evidence>
<protein>
    <recommendedName>
        <fullName evidence="3">Beta-galactoside alpha-2,6-sialyltransferase 2</fullName>
        <ecNumber evidence="17">2.4.3.1</ecNumber>
    </recommendedName>
    <alternativeName>
        <fullName evidence="14">CMP-N-acetylneuraminate-beta-galactosamide-alpha-2,6-sialyltransferase 2</fullName>
    </alternativeName>
    <alternativeName>
        <fullName evidence="13">ST6Gal II</fullName>
    </alternativeName>
    <alternativeName>
        <fullName evidence="15">Sialyltransferase 2</fullName>
    </alternativeName>
</protein>
<evidence type="ECO:0000256" key="4">
    <source>
        <dbReference type="ARBA" id="ARBA00022676"/>
    </source>
</evidence>
<evidence type="ECO:0000256" key="5">
    <source>
        <dbReference type="ARBA" id="ARBA00022679"/>
    </source>
</evidence>
<evidence type="ECO:0000256" key="14">
    <source>
        <dbReference type="ARBA" id="ARBA00030509"/>
    </source>
</evidence>
<proteinExistence type="inferred from homology"/>
<comment type="function">
    <text evidence="18">Transfers sialic acid from the donor of substrate CMP-sialic acid to galactose containing acceptor substrates.</text>
</comment>
<evidence type="ECO:0000256" key="3">
    <source>
        <dbReference type="ARBA" id="ARBA00020782"/>
    </source>
</evidence>
<dbReference type="OrthoDB" id="10264956at2759"/>
<dbReference type="InterPro" id="IPR038578">
    <property type="entry name" value="GT29-like_sf"/>
</dbReference>
<dbReference type="AlphaFoldDB" id="A0A9Q0DBT3"/>
<keyword evidence="8" id="KW-1133">Transmembrane helix</keyword>
<evidence type="ECO:0000256" key="7">
    <source>
        <dbReference type="ARBA" id="ARBA00022968"/>
    </source>
</evidence>
<evidence type="ECO:0000256" key="8">
    <source>
        <dbReference type="ARBA" id="ARBA00022989"/>
    </source>
</evidence>
<evidence type="ECO:0000256" key="2">
    <source>
        <dbReference type="ARBA" id="ARBA00006003"/>
    </source>
</evidence>
<evidence type="ECO:0000256" key="20">
    <source>
        <dbReference type="SAM" id="MobiDB-lite"/>
    </source>
</evidence>
<evidence type="ECO:0000256" key="13">
    <source>
        <dbReference type="ARBA" id="ARBA00030410"/>
    </source>
</evidence>
<evidence type="ECO:0000256" key="16">
    <source>
        <dbReference type="ARBA" id="ARBA00034249"/>
    </source>
</evidence>
<comment type="subcellular location">
    <subcellularLocation>
        <location evidence="1">Golgi apparatus</location>
        <location evidence="1">Golgi stack membrane</location>
        <topology evidence="1">Single-pass type II membrane protein</topology>
    </subcellularLocation>
</comment>
<evidence type="ECO:0000256" key="17">
    <source>
        <dbReference type="ARBA" id="ARBA00034329"/>
    </source>
</evidence>
<name>A0A9Q0DBT3_9TELE</name>
<evidence type="ECO:0000256" key="19">
    <source>
        <dbReference type="PIRSR" id="PIRSR005557-2"/>
    </source>
</evidence>